<organism evidence="1 2">
    <name type="scientific">Aquimarina intermedia</name>
    <dbReference type="NCBI Taxonomy" id="350814"/>
    <lineage>
        <taxon>Bacteria</taxon>
        <taxon>Pseudomonadati</taxon>
        <taxon>Bacteroidota</taxon>
        <taxon>Flavobacteriia</taxon>
        <taxon>Flavobacteriales</taxon>
        <taxon>Flavobacteriaceae</taxon>
        <taxon>Aquimarina</taxon>
    </lineage>
</organism>
<name>A0A5S5C9C1_9FLAO</name>
<dbReference type="AlphaFoldDB" id="A0A5S5C9C1"/>
<proteinExistence type="predicted"/>
<gene>
    <name evidence="1" type="ORF">BD809_103155</name>
</gene>
<evidence type="ECO:0000313" key="2">
    <source>
        <dbReference type="Proteomes" id="UP000324376"/>
    </source>
</evidence>
<dbReference type="EMBL" id="VNHU01000003">
    <property type="protein sequence ID" value="TYP75092.1"/>
    <property type="molecule type" value="Genomic_DNA"/>
</dbReference>
<evidence type="ECO:0000313" key="1">
    <source>
        <dbReference type="EMBL" id="TYP75092.1"/>
    </source>
</evidence>
<keyword evidence="2" id="KW-1185">Reference proteome</keyword>
<comment type="caution">
    <text evidence="1">The sequence shown here is derived from an EMBL/GenBank/DDBJ whole genome shotgun (WGS) entry which is preliminary data.</text>
</comment>
<accession>A0A5S5C9C1</accession>
<dbReference type="Proteomes" id="UP000324376">
    <property type="component" value="Unassembled WGS sequence"/>
</dbReference>
<sequence length="43" mass="4885">MPTVFDTFIDVSRDTTGKLKVLVPSLRANDFNTSQAQMDLRVR</sequence>
<reference evidence="1 2" key="1">
    <citation type="submission" date="2019-07" db="EMBL/GenBank/DDBJ databases">
        <title>Genomic Encyclopedia of Archaeal and Bacterial Type Strains, Phase II (KMG-II): from individual species to whole genera.</title>
        <authorList>
            <person name="Goeker M."/>
        </authorList>
    </citation>
    <scope>NUCLEOTIDE SEQUENCE [LARGE SCALE GENOMIC DNA]</scope>
    <source>
        <strain evidence="1 2">DSM 17527</strain>
    </source>
</reference>
<protein>
    <submittedName>
        <fullName evidence="1">Uncharacterized protein</fullName>
    </submittedName>
</protein>